<comment type="caution">
    <text evidence="2">The sequence shown here is derived from an EMBL/GenBank/DDBJ whole genome shotgun (WGS) entry which is preliminary data.</text>
</comment>
<protein>
    <submittedName>
        <fullName evidence="2">Uncharacterized protein</fullName>
    </submittedName>
</protein>
<keyword evidence="3" id="KW-1185">Reference proteome</keyword>
<dbReference type="Proteomes" id="UP000237271">
    <property type="component" value="Unassembled WGS sequence"/>
</dbReference>
<feature type="coiled-coil region" evidence="1">
    <location>
        <begin position="367"/>
        <end position="394"/>
    </location>
</feature>
<evidence type="ECO:0000256" key="1">
    <source>
        <dbReference type="SAM" id="Coils"/>
    </source>
</evidence>
<dbReference type="OrthoDB" id="166605at2759"/>
<keyword evidence="1" id="KW-0175">Coiled coil</keyword>
<dbReference type="AlphaFoldDB" id="A0A2P4WZ02"/>
<evidence type="ECO:0000313" key="2">
    <source>
        <dbReference type="EMBL" id="POM58531.1"/>
    </source>
</evidence>
<name>A0A2P4WZ02_9STRA</name>
<evidence type="ECO:0000313" key="3">
    <source>
        <dbReference type="Proteomes" id="UP000237271"/>
    </source>
</evidence>
<gene>
    <name evidence="2" type="ORF">PHPALM_36805</name>
</gene>
<accession>A0A2P4WZ02</accession>
<proteinExistence type="predicted"/>
<dbReference type="EMBL" id="NCKW01020213">
    <property type="protein sequence ID" value="POM58531.1"/>
    <property type="molecule type" value="Genomic_DNA"/>
</dbReference>
<organism evidence="2 3">
    <name type="scientific">Phytophthora palmivora</name>
    <dbReference type="NCBI Taxonomy" id="4796"/>
    <lineage>
        <taxon>Eukaryota</taxon>
        <taxon>Sar</taxon>
        <taxon>Stramenopiles</taxon>
        <taxon>Oomycota</taxon>
        <taxon>Peronosporomycetes</taxon>
        <taxon>Peronosporales</taxon>
        <taxon>Peronosporaceae</taxon>
        <taxon>Phytophthora</taxon>
    </lineage>
</organism>
<reference evidence="2 3" key="1">
    <citation type="journal article" date="2017" name="Genome Biol. Evol.">
        <title>Phytophthora megakarya and P. palmivora, closely related causal agents of cacao black pod rot, underwent increases in genome sizes and gene numbers by different mechanisms.</title>
        <authorList>
            <person name="Ali S.S."/>
            <person name="Shao J."/>
            <person name="Lary D.J."/>
            <person name="Kronmiller B."/>
            <person name="Shen D."/>
            <person name="Strem M.D."/>
            <person name="Amoako-Attah I."/>
            <person name="Akrofi A.Y."/>
            <person name="Begoude B.A."/>
            <person name="Ten Hoopen G.M."/>
            <person name="Coulibaly K."/>
            <person name="Kebe B.I."/>
            <person name="Melnick R.L."/>
            <person name="Guiltinan M.J."/>
            <person name="Tyler B.M."/>
            <person name="Meinhardt L.W."/>
            <person name="Bailey B.A."/>
        </authorList>
    </citation>
    <scope>NUCLEOTIDE SEQUENCE [LARGE SCALE GENOMIC DNA]</scope>
    <source>
        <strain evidence="3">sbr112.9</strain>
    </source>
</reference>
<sequence>MSKETKKRKATYLKRKEEQDSLQDQINILERLLDEFKAKKSGTTQLEELCAAVGLNNAMKNAVQQHHLGVATAQSLISQWLQNHSGNPMDVFIHLGQEWPERRATLLQMKDERLERGFRFVTARCQHLDALKPHLSEERFEDANGDFCCVRNEVIPFPGVQSMRKVFDAVKFTLNTLEISISEQLGHITVRDDYDVVETDSFICNYRLTSGIDSGVTTELNAVAFGQYVENPSVNSKEPYAVLAIDSVDQDDLHPYHPHKCVRKVINGTVVLIPVPRRSSSKQTKSFRDFTTMDPDVQTEESKDSGEVEIVMLRYFFAKTCRPEFEVSEFVTQELRDNITRWGDVVLQAFWKMTQKQQPNKKRKATYLRRQEERNILQIQVRKLQRELENLQAKSSDEAIWKKKLYAVAGHNVAMENAVKEQQLGVAMTQSLISEWHQNHSSRPISMPIRLGRDWAARRETLLQMKDQRLSQALHYVTTRCQHLEPLKHHVSEERFEDDNGDFCCLRDEVIPFPGVQSLNDVFEASKFTMDTLEICISEQLGHLTIRDDYDTVDSTTFISNYRLVSAIKSGITTELNVVAFGQQIEGTDKQPCAVFSIDSVNQDDLHPYHPSKCVRKVINGSIVLIQVPRHNVKCGGTRKSCENEMVIVMMRSFFAKTCRPQFDVSEVTLQELQDNVTRWGDVVIQAIRRILYANMS</sequence>